<evidence type="ECO:0000313" key="6">
    <source>
        <dbReference type="EMBL" id="CAF0771199.1"/>
    </source>
</evidence>
<sequence>MSHEYSPDAIATCPFDPNHKVAAHKIQAHIVKCKRSHPELERQFVQCPFNASHLIPSSEKDKHILSCIDRERVLSRKPQPTVKLEVPVYDNYVHNPDDEDWDRDNDIDVLKPVLGQKSTLSQVGSPTHSQSSQSSHSSRETWSRENKFKKHDSETHASSDNESYHKVSRGRGIMLKMNEKNPNKKYFSPY</sequence>
<gene>
    <name evidence="6" type="ORF">OXX778_LOCUS4961</name>
</gene>
<dbReference type="InterPro" id="IPR022776">
    <property type="entry name" value="TRM13/UPF0224_CHHC_Znf_dom"/>
</dbReference>
<dbReference type="Pfam" id="PF05253">
    <property type="entry name" value="zf-U11-48K"/>
    <property type="match status" value="2"/>
</dbReference>
<dbReference type="InterPro" id="IPR051591">
    <property type="entry name" value="UPF0224_FAM112_RNA_Proc"/>
</dbReference>
<evidence type="ECO:0000256" key="4">
    <source>
        <dbReference type="SAM" id="MobiDB-lite"/>
    </source>
</evidence>
<comment type="caution">
    <text evidence="6">The sequence shown here is derived from an EMBL/GenBank/DDBJ whole genome shotgun (WGS) entry which is preliminary data.</text>
</comment>
<evidence type="ECO:0000256" key="2">
    <source>
        <dbReference type="ARBA" id="ARBA00022771"/>
    </source>
</evidence>
<feature type="region of interest" description="Disordered" evidence="4">
    <location>
        <begin position="118"/>
        <end position="190"/>
    </location>
</feature>
<feature type="domain" description="CHHC U11-48K-type" evidence="5">
    <location>
        <begin position="44"/>
        <end position="71"/>
    </location>
</feature>
<keyword evidence="1" id="KW-0479">Metal-binding</keyword>
<dbReference type="Proteomes" id="UP000663879">
    <property type="component" value="Unassembled WGS sequence"/>
</dbReference>
<dbReference type="PANTHER" id="PTHR21402:SF5">
    <property type="entry name" value="GAMETOCYTE SPECIFIC FACTOR 1"/>
    <property type="match status" value="1"/>
</dbReference>
<dbReference type="OrthoDB" id="10069248at2759"/>
<keyword evidence="2" id="KW-0863">Zinc-finger</keyword>
<dbReference type="InterPro" id="IPR036236">
    <property type="entry name" value="Znf_C2H2_sf"/>
</dbReference>
<dbReference type="EMBL" id="CAJNOC010000517">
    <property type="protein sequence ID" value="CAF0771199.1"/>
    <property type="molecule type" value="Genomic_DNA"/>
</dbReference>
<evidence type="ECO:0000259" key="5">
    <source>
        <dbReference type="PROSITE" id="PS51800"/>
    </source>
</evidence>
<feature type="domain" description="CHHC U11-48K-type" evidence="5">
    <location>
        <begin position="10"/>
        <end position="37"/>
    </location>
</feature>
<dbReference type="SUPFAM" id="SSF57667">
    <property type="entry name" value="beta-beta-alpha zinc fingers"/>
    <property type="match status" value="1"/>
</dbReference>
<evidence type="ECO:0000313" key="7">
    <source>
        <dbReference type="Proteomes" id="UP000663879"/>
    </source>
</evidence>
<dbReference type="AlphaFoldDB" id="A0A813QSS2"/>
<dbReference type="GO" id="GO:0008270">
    <property type="term" value="F:zinc ion binding"/>
    <property type="evidence" value="ECO:0007669"/>
    <property type="project" value="UniProtKB-KW"/>
</dbReference>
<dbReference type="PANTHER" id="PTHR21402">
    <property type="entry name" value="GAMETOCYTE SPECIFIC FACTOR 1-RELATED"/>
    <property type="match status" value="1"/>
</dbReference>
<reference evidence="6" key="1">
    <citation type="submission" date="2021-02" db="EMBL/GenBank/DDBJ databases">
        <authorList>
            <person name="Nowell W R."/>
        </authorList>
    </citation>
    <scope>NUCLEOTIDE SEQUENCE</scope>
    <source>
        <strain evidence="6">Ploen Becks lab</strain>
    </source>
</reference>
<keyword evidence="3" id="KW-0862">Zinc</keyword>
<evidence type="ECO:0000256" key="1">
    <source>
        <dbReference type="ARBA" id="ARBA00022723"/>
    </source>
</evidence>
<accession>A0A813QSS2</accession>
<feature type="compositionally biased region" description="Basic and acidic residues" evidence="4">
    <location>
        <begin position="137"/>
        <end position="165"/>
    </location>
</feature>
<name>A0A813QSS2_9BILA</name>
<feature type="compositionally biased region" description="Polar residues" evidence="4">
    <location>
        <begin position="118"/>
        <end position="127"/>
    </location>
</feature>
<organism evidence="6 7">
    <name type="scientific">Brachionus calyciflorus</name>
    <dbReference type="NCBI Taxonomy" id="104777"/>
    <lineage>
        <taxon>Eukaryota</taxon>
        <taxon>Metazoa</taxon>
        <taxon>Spiralia</taxon>
        <taxon>Gnathifera</taxon>
        <taxon>Rotifera</taxon>
        <taxon>Eurotatoria</taxon>
        <taxon>Monogononta</taxon>
        <taxon>Pseudotrocha</taxon>
        <taxon>Ploima</taxon>
        <taxon>Brachionidae</taxon>
        <taxon>Brachionus</taxon>
    </lineage>
</organism>
<proteinExistence type="predicted"/>
<keyword evidence="7" id="KW-1185">Reference proteome</keyword>
<evidence type="ECO:0000256" key="3">
    <source>
        <dbReference type="ARBA" id="ARBA00022833"/>
    </source>
</evidence>
<dbReference type="PROSITE" id="PS51800">
    <property type="entry name" value="ZF_CHHC_U11_48K"/>
    <property type="match status" value="2"/>
</dbReference>
<protein>
    <recommendedName>
        <fullName evidence="5">CHHC U11-48K-type domain-containing protein</fullName>
    </recommendedName>
</protein>